<dbReference type="GO" id="GO:0000030">
    <property type="term" value="F:mannosyltransferase activity"/>
    <property type="evidence" value="ECO:0007669"/>
    <property type="project" value="TreeGrafter"/>
</dbReference>
<dbReference type="Gene3D" id="3.90.550.20">
    <property type="match status" value="1"/>
</dbReference>
<dbReference type="GO" id="GO:0016020">
    <property type="term" value="C:membrane"/>
    <property type="evidence" value="ECO:0007669"/>
    <property type="project" value="GOC"/>
</dbReference>
<evidence type="ECO:0008006" key="4">
    <source>
        <dbReference type="Google" id="ProtNLM"/>
    </source>
</evidence>
<dbReference type="Pfam" id="PF04488">
    <property type="entry name" value="Gly_transf_sug"/>
    <property type="match status" value="1"/>
</dbReference>
<dbReference type="OrthoDB" id="146908at2"/>
<evidence type="ECO:0000313" key="3">
    <source>
        <dbReference type="Proteomes" id="UP000030063"/>
    </source>
</evidence>
<name>A0A0A1YPQ2_9PSED</name>
<keyword evidence="1" id="KW-0808">Transferase</keyword>
<evidence type="ECO:0000313" key="2">
    <source>
        <dbReference type="EMBL" id="KFX71081.1"/>
    </source>
</evidence>
<reference evidence="2 3" key="1">
    <citation type="journal article" date="2014" name="Genome Announc.">
        <title>Draft Genome Sequence of Petroleum Oil-Degrading Marine Bacterium Pseudomonas taeanensis Strain MS-3, Isolated from a Crude Oil-Contaminated Seashore.</title>
        <authorList>
            <person name="Lee S.Y."/>
            <person name="Kim S.H."/>
            <person name="Lee D.G."/>
            <person name="Shin S."/>
            <person name="Yun S.H."/>
            <person name="Choi C.W."/>
            <person name="Chung Y.H."/>
            <person name="Choi J.S."/>
            <person name="Kahng H.Y."/>
            <person name="Kim S.I."/>
        </authorList>
    </citation>
    <scope>NUCLEOTIDE SEQUENCE [LARGE SCALE GENOMIC DNA]</scope>
    <source>
        <strain evidence="2 3">MS-3</strain>
    </source>
</reference>
<organism evidence="2 3">
    <name type="scientific">Pseudomonas taeanensis MS-3</name>
    <dbReference type="NCBI Taxonomy" id="1395571"/>
    <lineage>
        <taxon>Bacteria</taxon>
        <taxon>Pseudomonadati</taxon>
        <taxon>Pseudomonadota</taxon>
        <taxon>Gammaproteobacteria</taxon>
        <taxon>Pseudomonadales</taxon>
        <taxon>Pseudomonadaceae</taxon>
        <taxon>Pseudomonas</taxon>
    </lineage>
</organism>
<dbReference type="InterPro" id="IPR051706">
    <property type="entry name" value="Glycosyltransferase_domain"/>
</dbReference>
<evidence type="ECO:0000256" key="1">
    <source>
        <dbReference type="ARBA" id="ARBA00022679"/>
    </source>
</evidence>
<dbReference type="EMBL" id="AWSQ01000001">
    <property type="protein sequence ID" value="KFX71081.1"/>
    <property type="molecule type" value="Genomic_DNA"/>
</dbReference>
<dbReference type="InterPro" id="IPR007577">
    <property type="entry name" value="GlycoTrfase_DXD_sugar-bd_CS"/>
</dbReference>
<proteinExistence type="predicted"/>
<sequence length="278" mass="31830">MVIMELKEDTPEDHRRRSDFIRTLVQNPTQGGPLPLEYACGIPRAIVQFWHKRDQLPSDVSYCIKSWKSLEAHGFKHLLFDQEDAKQFISERLGERHSRAFEKCYHPAMQSDYFRLCYISVEGGFYVDTDDVYLGTTIDNLFSDGRLKIQPLCYDLVSGSMLDTAVFTAKGAYSPDWIFYFNNNPLIAPPHHAVIDRALAQSTLLLECSTGELPEIQSTTGPGNLSKSIFELGTAGAEIKSSLQILSNWESTAYTEWHLSYRHDSRNWRLSNKKQHQE</sequence>
<dbReference type="PANTHER" id="PTHR32385">
    <property type="entry name" value="MANNOSYL PHOSPHORYLINOSITOL CERAMIDE SYNTHASE"/>
    <property type="match status" value="1"/>
</dbReference>
<accession>A0A0A1YPQ2</accession>
<keyword evidence="3" id="KW-1185">Reference proteome</keyword>
<dbReference type="GO" id="GO:0051999">
    <property type="term" value="P:mannosyl-inositol phosphorylceramide biosynthetic process"/>
    <property type="evidence" value="ECO:0007669"/>
    <property type="project" value="TreeGrafter"/>
</dbReference>
<dbReference type="PANTHER" id="PTHR32385:SF15">
    <property type="entry name" value="INOSITOL PHOSPHOCERAMIDE MANNOSYLTRANSFERASE 1"/>
    <property type="match status" value="1"/>
</dbReference>
<protein>
    <recommendedName>
        <fullName evidence="4">Glycosyl transferase</fullName>
    </recommendedName>
</protein>
<dbReference type="InterPro" id="IPR029044">
    <property type="entry name" value="Nucleotide-diphossugar_trans"/>
</dbReference>
<dbReference type="SUPFAM" id="SSF53448">
    <property type="entry name" value="Nucleotide-diphospho-sugar transferases"/>
    <property type="match status" value="1"/>
</dbReference>
<gene>
    <name evidence="2" type="ORF">TMS3_0103825</name>
</gene>
<dbReference type="AlphaFoldDB" id="A0A0A1YPQ2"/>
<dbReference type="STRING" id="1395571.TMS3_0103825"/>
<comment type="caution">
    <text evidence="2">The sequence shown here is derived from an EMBL/GenBank/DDBJ whole genome shotgun (WGS) entry which is preliminary data.</text>
</comment>
<dbReference type="eggNOG" id="COG3774">
    <property type="taxonomic scope" value="Bacteria"/>
</dbReference>
<dbReference type="Proteomes" id="UP000030063">
    <property type="component" value="Unassembled WGS sequence"/>
</dbReference>